<dbReference type="InterPro" id="IPR038657">
    <property type="entry name" value="Ribosomal_bL19_sf"/>
</dbReference>
<comment type="subcellular location">
    <subcellularLocation>
        <location evidence="4">Plastid</location>
        <location evidence="4">Chloroplast</location>
    </subcellularLocation>
</comment>
<proteinExistence type="inferred from homology"/>
<dbReference type="EMBL" id="KJ746597">
    <property type="protein sequence ID" value="AID67470.1"/>
    <property type="molecule type" value="Genomic_DNA"/>
</dbReference>
<keyword evidence="3 4" id="KW-0687">Ribonucleoprotein</keyword>
<dbReference type="InterPro" id="IPR001857">
    <property type="entry name" value="Ribosomal_bL19"/>
</dbReference>
<dbReference type="GO" id="GO:0005762">
    <property type="term" value="C:mitochondrial large ribosomal subunit"/>
    <property type="evidence" value="ECO:0007669"/>
    <property type="project" value="TreeGrafter"/>
</dbReference>
<name>A0A088CI67_9VIRI</name>
<comment type="similarity">
    <text evidence="1 4">Belongs to the bacterial ribosomal protein bL19 family.</text>
</comment>
<keyword evidence="5" id="KW-0934">Plastid</keyword>
<evidence type="ECO:0000256" key="3">
    <source>
        <dbReference type="ARBA" id="ARBA00023274"/>
    </source>
</evidence>
<dbReference type="Gene3D" id="2.30.30.790">
    <property type="match status" value="1"/>
</dbReference>
<dbReference type="PRINTS" id="PR00061">
    <property type="entry name" value="RIBOSOMALL19"/>
</dbReference>
<evidence type="ECO:0000256" key="4">
    <source>
        <dbReference type="HAMAP-Rule" id="MF_00402"/>
    </source>
</evidence>
<dbReference type="HAMAP" id="MF_00402">
    <property type="entry name" value="Ribosomal_bL19"/>
    <property type="match status" value="1"/>
</dbReference>
<dbReference type="GO" id="GO:0003735">
    <property type="term" value="F:structural constituent of ribosome"/>
    <property type="evidence" value="ECO:0007669"/>
    <property type="project" value="InterPro"/>
</dbReference>
<organism evidence="5">
    <name type="scientific">Prasinococcus sp. CCMP1194</name>
    <dbReference type="NCBI Taxonomy" id="110672"/>
    <lineage>
        <taxon>Eukaryota</taxon>
        <taxon>Viridiplantae</taxon>
        <taxon>Prasinodermophyta</taxon>
        <taxon>Palmophyllophyceae</taxon>
        <taxon>Prasinococcales</taxon>
        <taxon>Prasinococcaceae</taxon>
        <taxon>Prasinococcus</taxon>
    </lineage>
</organism>
<keyword evidence="2 4" id="KW-0689">Ribosomal protein</keyword>
<dbReference type="GO" id="GO:0006412">
    <property type="term" value="P:translation"/>
    <property type="evidence" value="ECO:0007669"/>
    <property type="project" value="UniProtKB-UniRule"/>
</dbReference>
<evidence type="ECO:0000256" key="2">
    <source>
        <dbReference type="ARBA" id="ARBA00022980"/>
    </source>
</evidence>
<dbReference type="PIRSF" id="PIRSF002191">
    <property type="entry name" value="Ribosomal_L19"/>
    <property type="match status" value="1"/>
</dbReference>
<keyword evidence="5" id="KW-0150">Chloroplast</keyword>
<gene>
    <name evidence="4 5" type="primary">rpl19</name>
</gene>
<dbReference type="PANTHER" id="PTHR15680">
    <property type="entry name" value="RIBOSOMAL PROTEIN L19"/>
    <property type="match status" value="1"/>
</dbReference>
<dbReference type="Pfam" id="PF01245">
    <property type="entry name" value="Ribosomal_L19"/>
    <property type="match status" value="1"/>
</dbReference>
<evidence type="ECO:0000256" key="1">
    <source>
        <dbReference type="ARBA" id="ARBA00005781"/>
    </source>
</evidence>
<dbReference type="GO" id="GO:0009507">
    <property type="term" value="C:chloroplast"/>
    <property type="evidence" value="ECO:0007669"/>
    <property type="project" value="UniProtKB-SubCell"/>
</dbReference>
<geneLocation type="chloroplast" evidence="5"/>
<dbReference type="InterPro" id="IPR008991">
    <property type="entry name" value="Translation_prot_SH3-like_sf"/>
</dbReference>
<protein>
    <recommendedName>
        <fullName evidence="4">Large ribosomal subunit protein bL19c</fullName>
    </recommendedName>
</protein>
<accession>A0A088CI67</accession>
<evidence type="ECO:0000313" key="5">
    <source>
        <dbReference type="EMBL" id="AID67470.1"/>
    </source>
</evidence>
<dbReference type="NCBIfam" id="TIGR01024">
    <property type="entry name" value="rplS_bact"/>
    <property type="match status" value="1"/>
</dbReference>
<sequence>MKLPIYVKYFEDKLLKESEKDFSLSVGDVVRVGSKIVEGNKTRTQIFEGTILSLHKAGINTTFTVRKVIQGFGVEKIFLFHSPKIVSIEKVRSHKVRRSKLYYLRNLKGKAARLKKSF</sequence>
<reference evidence="5" key="1">
    <citation type="journal article" date="2014" name="BMC Genomics">
        <title>Six newly sequenced chloroplast genomes from prasinophyte green algae provide insights into the relationships among prasinophyte lineages and the diversity of streamlined genome architecture in picoplanktonic species.</title>
        <authorList>
            <person name="Lemieux C."/>
            <person name="Otis C."/>
            <person name="Turmel M."/>
        </authorList>
    </citation>
    <scope>NUCLEOTIDE SEQUENCE</scope>
</reference>
<dbReference type="SUPFAM" id="SSF50104">
    <property type="entry name" value="Translation proteins SH3-like domain"/>
    <property type="match status" value="1"/>
</dbReference>
<dbReference type="PANTHER" id="PTHR15680:SF9">
    <property type="entry name" value="LARGE RIBOSOMAL SUBUNIT PROTEIN BL19M"/>
    <property type="match status" value="1"/>
</dbReference>
<dbReference type="AlphaFoldDB" id="A0A088CI67"/>